<proteinExistence type="predicted"/>
<dbReference type="AlphaFoldDB" id="A0A8H7F6X8"/>
<protein>
    <recommendedName>
        <fullName evidence="4">Hydrophobin</fullName>
    </recommendedName>
</protein>
<organism evidence="2 3">
    <name type="scientific">Agaricus bisporus var. burnettii</name>
    <dbReference type="NCBI Taxonomy" id="192524"/>
    <lineage>
        <taxon>Eukaryota</taxon>
        <taxon>Fungi</taxon>
        <taxon>Dikarya</taxon>
        <taxon>Basidiomycota</taxon>
        <taxon>Agaricomycotina</taxon>
        <taxon>Agaricomycetes</taxon>
        <taxon>Agaricomycetidae</taxon>
        <taxon>Agaricales</taxon>
        <taxon>Agaricineae</taxon>
        <taxon>Agaricaceae</taxon>
        <taxon>Agaricus</taxon>
    </lineage>
</organism>
<dbReference type="Proteomes" id="UP000629468">
    <property type="component" value="Unassembled WGS sequence"/>
</dbReference>
<sequence>MFSRVPVAILVVVPVLVSATPAPGRPQTASVVSLRNVATIIQAIKFRRSPRYLKFPSTFSVPAVLSDLPISSNNCNAQAVCCDKSNEIIRNLFSRLACSPVNVDPYEG</sequence>
<evidence type="ECO:0000313" key="3">
    <source>
        <dbReference type="Proteomes" id="UP000629468"/>
    </source>
</evidence>
<accession>A0A8H7F6X8</accession>
<gene>
    <name evidence="2" type="ORF">Agabi119p4_3336</name>
</gene>
<name>A0A8H7F6X8_AGABI</name>
<feature type="signal peptide" evidence="1">
    <location>
        <begin position="1"/>
        <end position="19"/>
    </location>
</feature>
<evidence type="ECO:0000313" key="2">
    <source>
        <dbReference type="EMBL" id="KAF7778991.1"/>
    </source>
</evidence>
<reference evidence="2 3" key="1">
    <citation type="journal article" name="Sci. Rep.">
        <title>Telomere-to-telomere assembled and centromere annotated genomes of the two main subspecies of the button mushroom Agaricus bisporus reveal especially polymorphic chromosome ends.</title>
        <authorList>
            <person name="Sonnenberg A.S.M."/>
            <person name="Sedaghat-Telgerd N."/>
            <person name="Lavrijssen B."/>
            <person name="Ohm R.A."/>
            <person name="Hendrickx P.M."/>
            <person name="Scholtmeijer K."/>
            <person name="Baars J.J.P."/>
            <person name="van Peer A."/>
        </authorList>
    </citation>
    <scope>NUCLEOTIDE SEQUENCE [LARGE SCALE GENOMIC DNA]</scope>
    <source>
        <strain evidence="2 3">H119_p4</strain>
    </source>
</reference>
<evidence type="ECO:0008006" key="4">
    <source>
        <dbReference type="Google" id="ProtNLM"/>
    </source>
</evidence>
<evidence type="ECO:0000256" key="1">
    <source>
        <dbReference type="SAM" id="SignalP"/>
    </source>
</evidence>
<feature type="chain" id="PRO_5034378691" description="Hydrophobin" evidence="1">
    <location>
        <begin position="20"/>
        <end position="108"/>
    </location>
</feature>
<keyword evidence="1" id="KW-0732">Signal</keyword>
<comment type="caution">
    <text evidence="2">The sequence shown here is derived from an EMBL/GenBank/DDBJ whole genome shotgun (WGS) entry which is preliminary data.</text>
</comment>
<dbReference type="EMBL" id="JABXXO010000004">
    <property type="protein sequence ID" value="KAF7778991.1"/>
    <property type="molecule type" value="Genomic_DNA"/>
</dbReference>